<proteinExistence type="predicted"/>
<dbReference type="SUPFAM" id="SSF56954">
    <property type="entry name" value="Outer membrane efflux proteins (OEP)"/>
    <property type="match status" value="1"/>
</dbReference>
<gene>
    <name evidence="6" type="ordered locus">CHU_3231</name>
</gene>
<protein>
    <submittedName>
        <fullName evidence="6">Outer membrane protein</fullName>
    </submittedName>
</protein>
<dbReference type="GO" id="GO:1990281">
    <property type="term" value="C:efflux pump complex"/>
    <property type="evidence" value="ECO:0007669"/>
    <property type="project" value="TreeGrafter"/>
</dbReference>
<keyword evidence="3" id="KW-0812">Transmembrane</keyword>
<name>A0A6N4SW07_CYTH3</name>
<accession>A0A6N4SW07</accession>
<dbReference type="Proteomes" id="UP000001822">
    <property type="component" value="Chromosome"/>
</dbReference>
<evidence type="ECO:0000256" key="3">
    <source>
        <dbReference type="ARBA" id="ARBA00022692"/>
    </source>
</evidence>
<evidence type="ECO:0000313" key="6">
    <source>
        <dbReference type="EMBL" id="ABG60471.1"/>
    </source>
</evidence>
<evidence type="ECO:0000256" key="2">
    <source>
        <dbReference type="ARBA" id="ARBA00022452"/>
    </source>
</evidence>
<evidence type="ECO:0000256" key="5">
    <source>
        <dbReference type="ARBA" id="ARBA00023237"/>
    </source>
</evidence>
<dbReference type="RefSeq" id="WP_011586581.1">
    <property type="nucleotide sequence ID" value="NC_008255.1"/>
</dbReference>
<comment type="subcellular location">
    <subcellularLocation>
        <location evidence="1">Cell outer membrane</location>
    </subcellularLocation>
</comment>
<dbReference type="KEGG" id="chu:CHU_3231"/>
<dbReference type="GO" id="GO:0009279">
    <property type="term" value="C:cell outer membrane"/>
    <property type="evidence" value="ECO:0007669"/>
    <property type="project" value="UniProtKB-SubCell"/>
</dbReference>
<keyword evidence="2" id="KW-1134">Transmembrane beta strand</keyword>
<dbReference type="AlphaFoldDB" id="A0A6N4SW07"/>
<dbReference type="PANTHER" id="PTHR30026">
    <property type="entry name" value="OUTER MEMBRANE PROTEIN TOLC"/>
    <property type="match status" value="1"/>
</dbReference>
<organism evidence="6 7">
    <name type="scientific">Cytophaga hutchinsonii (strain ATCC 33406 / DSM 1761 / CIP 103989 / NBRC 15051 / NCIMB 9469 / D465)</name>
    <dbReference type="NCBI Taxonomy" id="269798"/>
    <lineage>
        <taxon>Bacteria</taxon>
        <taxon>Pseudomonadati</taxon>
        <taxon>Bacteroidota</taxon>
        <taxon>Cytophagia</taxon>
        <taxon>Cytophagales</taxon>
        <taxon>Cytophagaceae</taxon>
        <taxon>Cytophaga</taxon>
    </lineage>
</organism>
<reference evidence="6 7" key="1">
    <citation type="journal article" date="2007" name="Appl. Environ. Microbiol.">
        <title>Genome sequence of the cellulolytic gliding bacterium Cytophaga hutchinsonii.</title>
        <authorList>
            <person name="Xie G."/>
            <person name="Bruce D.C."/>
            <person name="Challacombe J.F."/>
            <person name="Chertkov O."/>
            <person name="Detter J.C."/>
            <person name="Gilna P."/>
            <person name="Han C.S."/>
            <person name="Lucas S."/>
            <person name="Misra M."/>
            <person name="Myers G.L."/>
            <person name="Richardson P."/>
            <person name="Tapia R."/>
            <person name="Thayer N."/>
            <person name="Thompson L.S."/>
            <person name="Brettin T.S."/>
            <person name="Henrissat B."/>
            <person name="Wilson D.B."/>
            <person name="McBride M.J."/>
        </authorList>
    </citation>
    <scope>NUCLEOTIDE SEQUENCE [LARGE SCALE GENOMIC DNA]</scope>
    <source>
        <strain evidence="7">ATCC 33406 / DSM 1761 / CIP 103989 / NBRC 15051 / NCIMB 9469 / D465</strain>
    </source>
</reference>
<keyword evidence="5" id="KW-0998">Cell outer membrane</keyword>
<dbReference type="GO" id="GO:0015288">
    <property type="term" value="F:porin activity"/>
    <property type="evidence" value="ECO:0007669"/>
    <property type="project" value="TreeGrafter"/>
</dbReference>
<evidence type="ECO:0000256" key="4">
    <source>
        <dbReference type="ARBA" id="ARBA00023136"/>
    </source>
</evidence>
<dbReference type="Gene3D" id="1.20.1600.10">
    <property type="entry name" value="Outer membrane efflux proteins (OEP)"/>
    <property type="match status" value="1"/>
</dbReference>
<dbReference type="OrthoDB" id="712316at2"/>
<evidence type="ECO:0000256" key="1">
    <source>
        <dbReference type="ARBA" id="ARBA00004442"/>
    </source>
</evidence>
<sequence length="416" mass="47658">MKYSIFLVFCLNVSFAGYGQDTIKSLELSDALSIAKLQNFSLQSSELDIAIQHKEIVKAGIRPNPIFNIQSIALLDHSYYPNDALFTTGKNRQDWFQLTKKMQLYGVRQEKIELEKQQLGQTIALHNSNLRDVLYNVSIKWIDAWFAQVNKNMAAESVASLDSLIQHKKTDGIETKNKNEYLRLLILDDQYDIISIDAQLDLRNELNDLQFLINSSYIKSVDINDKIDLVDIPSNLDSLISIALRMRSDIAVYKQQVLISEVNQTLQKSNSVPSPEVGFIVNPQNTIPYAGIFITQPLPFLDHNQGEKQKAAIMLQKARVEELGIRTQVMNEVQKAYDAYTIQKMKLIKVEDALALAGVLVADVRHNYIYNKNGYVDLWEAERTWLETKKLFYTTNYEYRKSIIELLHATGLLEQL</sequence>
<keyword evidence="7" id="KW-1185">Reference proteome</keyword>
<keyword evidence="4" id="KW-0472">Membrane</keyword>
<dbReference type="GO" id="GO:0015562">
    <property type="term" value="F:efflux transmembrane transporter activity"/>
    <property type="evidence" value="ECO:0007669"/>
    <property type="project" value="InterPro"/>
</dbReference>
<dbReference type="PANTHER" id="PTHR30026:SF20">
    <property type="entry name" value="OUTER MEMBRANE PROTEIN TOLC"/>
    <property type="match status" value="1"/>
</dbReference>
<evidence type="ECO:0000313" key="7">
    <source>
        <dbReference type="Proteomes" id="UP000001822"/>
    </source>
</evidence>
<dbReference type="EMBL" id="CP000383">
    <property type="protein sequence ID" value="ABG60471.1"/>
    <property type="molecule type" value="Genomic_DNA"/>
</dbReference>
<dbReference type="InterPro" id="IPR051906">
    <property type="entry name" value="TolC-like"/>
</dbReference>